<reference evidence="13" key="1">
    <citation type="journal article" date="2008" name="PLoS ONE">
        <title>Survival in nuclear waste, extreme resistance, and potential applications gleaned from the genome sequence of Kineococcus radiotolerans SRS30216.</title>
        <authorList>
            <person name="Bagwell C.E."/>
            <person name="Bhat S."/>
            <person name="Hawkins G.M."/>
            <person name="Smith B.W."/>
            <person name="Biswas T."/>
            <person name="Hoover T.R."/>
            <person name="Saunders E."/>
            <person name="Han C.S."/>
            <person name="Tsodikov O.V."/>
            <person name="Shimkets L.J."/>
        </authorList>
    </citation>
    <scope>NUCLEOTIDE SEQUENCE [LARGE SCALE GENOMIC DNA]</scope>
    <source>
        <strain evidence="13">ATCC BAA-149 / DSM 14245 / SRS30216</strain>
    </source>
</reference>
<evidence type="ECO:0000256" key="4">
    <source>
        <dbReference type="ARBA" id="ARBA00022719"/>
    </source>
</evidence>
<dbReference type="InterPro" id="IPR041714">
    <property type="entry name" value="VKOR_Actinobacteria"/>
</dbReference>
<geneLocation type="plasmid" evidence="12 13">
    <name>pKRAD01</name>
</geneLocation>
<evidence type="ECO:0000256" key="1">
    <source>
        <dbReference type="ARBA" id="ARBA00004141"/>
    </source>
</evidence>
<dbReference type="InterPro" id="IPR038354">
    <property type="entry name" value="VKOR_sf"/>
</dbReference>
<evidence type="ECO:0000256" key="2">
    <source>
        <dbReference type="ARBA" id="ARBA00006214"/>
    </source>
</evidence>
<evidence type="ECO:0000256" key="7">
    <source>
        <dbReference type="ARBA" id="ARBA00023136"/>
    </source>
</evidence>
<keyword evidence="12" id="KW-0614">Plasmid</keyword>
<dbReference type="HOGENOM" id="CLU_082938_1_1_11"/>
<dbReference type="KEGG" id="kra:Krad_4573"/>
<evidence type="ECO:0000256" key="3">
    <source>
        <dbReference type="ARBA" id="ARBA00022692"/>
    </source>
</evidence>
<dbReference type="RefSeq" id="WP_012001990.1">
    <property type="nucleotide sequence ID" value="NC_009806.1"/>
</dbReference>
<evidence type="ECO:0000313" key="13">
    <source>
        <dbReference type="Proteomes" id="UP000001116"/>
    </source>
</evidence>
<feature type="transmembrane region" description="Helical" evidence="10">
    <location>
        <begin position="171"/>
        <end position="189"/>
    </location>
</feature>
<evidence type="ECO:0000313" key="12">
    <source>
        <dbReference type="EMBL" id="ABS06032.1"/>
    </source>
</evidence>
<keyword evidence="4" id="KW-0874">Quinone</keyword>
<feature type="transmembrane region" description="Helical" evidence="10">
    <location>
        <begin position="119"/>
        <end position="139"/>
    </location>
</feature>
<dbReference type="GO" id="GO:0016491">
    <property type="term" value="F:oxidoreductase activity"/>
    <property type="evidence" value="ECO:0007669"/>
    <property type="project" value="UniProtKB-KW"/>
</dbReference>
<organism evidence="12 13">
    <name type="scientific">Kineococcus radiotolerans (strain ATCC BAA-149 / DSM 14245 / SRS30216)</name>
    <dbReference type="NCBI Taxonomy" id="266940"/>
    <lineage>
        <taxon>Bacteria</taxon>
        <taxon>Bacillati</taxon>
        <taxon>Actinomycetota</taxon>
        <taxon>Actinomycetes</taxon>
        <taxon>Kineosporiales</taxon>
        <taxon>Kineosporiaceae</taxon>
        <taxon>Kineococcus</taxon>
    </lineage>
</organism>
<dbReference type="Pfam" id="PF07884">
    <property type="entry name" value="VKOR"/>
    <property type="match status" value="1"/>
</dbReference>
<dbReference type="SMART" id="SM00756">
    <property type="entry name" value="VKc"/>
    <property type="match status" value="1"/>
</dbReference>
<evidence type="ECO:0000259" key="11">
    <source>
        <dbReference type="SMART" id="SM00756"/>
    </source>
</evidence>
<feature type="transmembrane region" description="Helical" evidence="10">
    <location>
        <begin position="67"/>
        <end position="86"/>
    </location>
</feature>
<dbReference type="EMBL" id="CP000751">
    <property type="protein sequence ID" value="ABS06032.1"/>
    <property type="molecule type" value="Genomic_DNA"/>
</dbReference>
<dbReference type="AlphaFoldDB" id="A6WGU3"/>
<evidence type="ECO:0000256" key="10">
    <source>
        <dbReference type="SAM" id="Phobius"/>
    </source>
</evidence>
<comment type="similarity">
    <text evidence="2">Belongs to the VKOR family.</text>
</comment>
<evidence type="ECO:0000256" key="8">
    <source>
        <dbReference type="ARBA" id="ARBA00023157"/>
    </source>
</evidence>
<keyword evidence="7 10" id="KW-0472">Membrane</keyword>
<dbReference type="CDD" id="cd12922">
    <property type="entry name" value="VKOR_5"/>
    <property type="match status" value="1"/>
</dbReference>
<sequence>MGRREPGLLLFVCGLIGVSAAFALMVEKIQLLQDPAYVPLCSVNALLSCTSVMTSDQAEVFGFPNPLLGLIGFAVIAAAGGGLLAGASYRTWFWVGLQIGVSAAFVFVHWLIVQSVYSIGALCPYCLLVWIVTAPVFWYTTLRNVSVWAADAPRPQRRHAVVRLAQEFHSVPLVIWYLAVLVVVALRFWNQALGMVL</sequence>
<keyword evidence="5 10" id="KW-1133">Transmembrane helix</keyword>
<feature type="domain" description="Vitamin K epoxide reductase" evidence="11">
    <location>
        <begin position="3"/>
        <end position="144"/>
    </location>
</feature>
<gene>
    <name evidence="12" type="ordered locus">Krad_4573</name>
</gene>
<evidence type="ECO:0000256" key="6">
    <source>
        <dbReference type="ARBA" id="ARBA00023002"/>
    </source>
</evidence>
<evidence type="ECO:0000256" key="5">
    <source>
        <dbReference type="ARBA" id="ARBA00022989"/>
    </source>
</evidence>
<feature type="transmembrane region" description="Helical" evidence="10">
    <location>
        <begin position="92"/>
        <end position="112"/>
    </location>
</feature>
<comment type="subcellular location">
    <subcellularLocation>
        <location evidence="1">Membrane</location>
        <topology evidence="1">Multi-pass membrane protein</topology>
    </subcellularLocation>
</comment>
<keyword evidence="8" id="KW-1015">Disulfide bond</keyword>
<dbReference type="Gene3D" id="1.20.1440.130">
    <property type="entry name" value="VKOR domain"/>
    <property type="match status" value="1"/>
</dbReference>
<keyword evidence="3 10" id="KW-0812">Transmembrane</keyword>
<dbReference type="GO" id="GO:0048038">
    <property type="term" value="F:quinone binding"/>
    <property type="evidence" value="ECO:0007669"/>
    <property type="project" value="UniProtKB-KW"/>
</dbReference>
<evidence type="ECO:0000256" key="9">
    <source>
        <dbReference type="ARBA" id="ARBA00023284"/>
    </source>
</evidence>
<keyword evidence="6" id="KW-0560">Oxidoreductase</keyword>
<dbReference type="Proteomes" id="UP000001116">
    <property type="component" value="Plasmid pKRAD01"/>
</dbReference>
<protein>
    <submittedName>
        <fullName evidence="12">Vitamin K epoxide reductase</fullName>
    </submittedName>
</protein>
<keyword evidence="13" id="KW-1185">Reference proteome</keyword>
<accession>A6WGU3</accession>
<keyword evidence="9" id="KW-0676">Redox-active center</keyword>
<dbReference type="GO" id="GO:0016020">
    <property type="term" value="C:membrane"/>
    <property type="evidence" value="ECO:0007669"/>
    <property type="project" value="UniProtKB-SubCell"/>
</dbReference>
<proteinExistence type="inferred from homology"/>
<name>A6WGU3_KINRD</name>
<dbReference type="InterPro" id="IPR012932">
    <property type="entry name" value="VKOR"/>
</dbReference>